<dbReference type="Pfam" id="PF06657">
    <property type="entry name" value="Cep57_MT_bd"/>
    <property type="match status" value="1"/>
</dbReference>
<feature type="compositionally biased region" description="Low complexity" evidence="4">
    <location>
        <begin position="342"/>
        <end position="358"/>
    </location>
</feature>
<feature type="region of interest" description="Disordered" evidence="4">
    <location>
        <begin position="1058"/>
        <end position="1081"/>
    </location>
</feature>
<dbReference type="AlphaFoldDB" id="B0CWY0"/>
<dbReference type="InterPro" id="IPR025925">
    <property type="entry name" value="PPC89_CLD"/>
</dbReference>
<dbReference type="InterPro" id="IPR024957">
    <property type="entry name" value="Cep57_MT-bd_dom"/>
</dbReference>
<evidence type="ECO:0000256" key="4">
    <source>
        <dbReference type="SAM" id="MobiDB-lite"/>
    </source>
</evidence>
<feature type="domain" description="Cep57 centrosome microtubule-binding" evidence="5">
    <location>
        <begin position="970"/>
        <end position="1043"/>
    </location>
</feature>
<keyword evidence="8" id="KW-1185">Reference proteome</keyword>
<dbReference type="KEGG" id="lbc:LACBIDRAFT_308681"/>
<dbReference type="HOGENOM" id="CLU_007735_0_0_1"/>
<feature type="compositionally biased region" description="Acidic residues" evidence="4">
    <location>
        <begin position="678"/>
        <end position="687"/>
    </location>
</feature>
<evidence type="ECO:0000256" key="3">
    <source>
        <dbReference type="SAM" id="Coils"/>
    </source>
</evidence>
<keyword evidence="3" id="KW-0175">Coiled coil</keyword>
<dbReference type="OrthoDB" id="76453at2759"/>
<dbReference type="InParanoid" id="B0CWY0"/>
<name>B0CWY0_LACBS</name>
<reference evidence="7 8" key="1">
    <citation type="journal article" date="2008" name="Nature">
        <title>The genome of Laccaria bicolor provides insights into mycorrhizal symbiosis.</title>
        <authorList>
            <person name="Martin F."/>
            <person name="Aerts A."/>
            <person name="Ahren D."/>
            <person name="Brun A."/>
            <person name="Danchin E.G.J."/>
            <person name="Duchaussoy F."/>
            <person name="Gibon J."/>
            <person name="Kohler A."/>
            <person name="Lindquist E."/>
            <person name="Pereda V."/>
            <person name="Salamov A."/>
            <person name="Shapiro H.J."/>
            <person name="Wuyts J."/>
            <person name="Blaudez D."/>
            <person name="Buee M."/>
            <person name="Brokstein P."/>
            <person name="Canbaeck B."/>
            <person name="Cohen D."/>
            <person name="Courty P.E."/>
            <person name="Coutinho P.M."/>
            <person name="Delaruelle C."/>
            <person name="Detter J.C."/>
            <person name="Deveau A."/>
            <person name="DiFazio S."/>
            <person name="Duplessis S."/>
            <person name="Fraissinet-Tachet L."/>
            <person name="Lucic E."/>
            <person name="Frey-Klett P."/>
            <person name="Fourrey C."/>
            <person name="Feussner I."/>
            <person name="Gay G."/>
            <person name="Grimwood J."/>
            <person name="Hoegger P.J."/>
            <person name="Jain P."/>
            <person name="Kilaru S."/>
            <person name="Labbe J."/>
            <person name="Lin Y.C."/>
            <person name="Legue V."/>
            <person name="Le Tacon F."/>
            <person name="Marmeisse R."/>
            <person name="Melayah D."/>
            <person name="Montanini B."/>
            <person name="Muratet M."/>
            <person name="Nehls U."/>
            <person name="Niculita-Hirzel H."/>
            <person name="Oudot-Le Secq M.P."/>
            <person name="Peter M."/>
            <person name="Quesneville H."/>
            <person name="Rajashekar B."/>
            <person name="Reich M."/>
            <person name="Rouhier N."/>
            <person name="Schmutz J."/>
            <person name="Yin T."/>
            <person name="Chalot M."/>
            <person name="Henrissat B."/>
            <person name="Kuees U."/>
            <person name="Lucas S."/>
            <person name="Van de Peer Y."/>
            <person name="Podila G.K."/>
            <person name="Polle A."/>
            <person name="Pukkila P.J."/>
            <person name="Richardson P.M."/>
            <person name="Rouze P."/>
            <person name="Sanders I.R."/>
            <person name="Stajich J.E."/>
            <person name="Tunlid A."/>
            <person name="Tuskan G."/>
            <person name="Grigoriev I.V."/>
        </authorList>
    </citation>
    <scope>NUCLEOTIDE SEQUENCE [LARGE SCALE GENOMIC DNA]</scope>
    <source>
        <strain evidence="8">S238N-H82 / ATCC MYA-4686</strain>
    </source>
</reference>
<evidence type="ECO:0000259" key="5">
    <source>
        <dbReference type="Pfam" id="PF06657"/>
    </source>
</evidence>
<feature type="compositionally biased region" description="Polar residues" evidence="4">
    <location>
        <begin position="376"/>
        <end position="386"/>
    </location>
</feature>
<accession>B0CWY0</accession>
<feature type="compositionally biased region" description="Polar residues" evidence="4">
    <location>
        <begin position="301"/>
        <end position="314"/>
    </location>
</feature>
<protein>
    <submittedName>
        <fullName evidence="7">Predicted protein</fullName>
    </submittedName>
</protein>
<feature type="compositionally biased region" description="Low complexity" evidence="4">
    <location>
        <begin position="814"/>
        <end position="836"/>
    </location>
</feature>
<keyword evidence="2" id="KW-0963">Cytoplasm</keyword>
<feature type="compositionally biased region" description="Low complexity" evidence="4">
    <location>
        <begin position="215"/>
        <end position="237"/>
    </location>
</feature>
<feature type="compositionally biased region" description="Acidic residues" evidence="4">
    <location>
        <begin position="647"/>
        <end position="671"/>
    </location>
</feature>
<dbReference type="Pfam" id="PF14197">
    <property type="entry name" value="Cep57_CLD_2"/>
    <property type="match status" value="1"/>
</dbReference>
<feature type="coiled-coil region" evidence="3">
    <location>
        <begin position="542"/>
        <end position="611"/>
    </location>
</feature>
<dbReference type="GO" id="GO:0008017">
    <property type="term" value="F:microtubule binding"/>
    <property type="evidence" value="ECO:0007669"/>
    <property type="project" value="InterPro"/>
</dbReference>
<feature type="region of interest" description="Disordered" evidence="4">
    <location>
        <begin position="638"/>
        <end position="953"/>
    </location>
</feature>
<comment type="subcellular location">
    <subcellularLocation>
        <location evidence="1">Cytoplasm</location>
    </subcellularLocation>
</comment>
<feature type="domain" description="PPC89 centrosome localisation" evidence="6">
    <location>
        <begin position="552"/>
        <end position="627"/>
    </location>
</feature>
<evidence type="ECO:0000313" key="7">
    <source>
        <dbReference type="EMBL" id="EDR13587.1"/>
    </source>
</evidence>
<dbReference type="GeneID" id="6071554"/>
<dbReference type="RefSeq" id="XP_001876085.1">
    <property type="nucleotide sequence ID" value="XM_001876050.1"/>
</dbReference>
<evidence type="ECO:0000256" key="1">
    <source>
        <dbReference type="ARBA" id="ARBA00004496"/>
    </source>
</evidence>
<sequence length="1081" mass="120835">MMKKRTAKGSVLDISIRGDEQEQHRIQLEHNLQHTDLSLRLSSASDDDGDEDHHNHNYTRQNASSVEYGRHNSAPDPFPEFPSYAAHRSGDLYGDEDTHSQVAAWSYRTGDDEEGINPYGGESVSTAAHHASALTLSAGLGGGRHARRDISISGAEYDPERPLHEMIAGVDSKLSVFDMEPSRSKYPGMGSVTYDPLVVDSTAELDRILKSGYAAPPSLRSRLGSPLSSASSVASDSDGGGNGTQARPKLSDHLRHVSFSPKRPRSAQSNRTASPIPMMSPLGGRAQNESMNAPTPRPSRKSNIFPSYASSPAAQQPDVRVQPPTPSTTGSKLGRSTKSERLSSSVSRSQQQGRSSSGTNPRPSAPLSREEPERNPFSNIGNQTAEVSFAPSASVRRPTPRRSSMRDTPRGKVQLPDVTGLTSAVESPAKFGIEYVAYRADDRPRDSEARLLQTLSTVQTQLHHLNEENGISRRRVRELELELEECKREVARERTRLMEREEVIVQQQRDISFSRRKGAKGKGKAREVDFEQSEVGEASVRYKEAVEEKKALEALINSLRTHLTRLTSELASHQELLMELRNLRESDSRALREKGSEIVQLKEEVERVAGEVEVLRGVVEEGLKERRMAREVSGIHESLADVAMSRDEEEVEVEEEEEGREEEEEQEEEEGLEYRSQEEEEDEEPEPFDPSSHANFNMADKTMRTDHATMGSSANLGASTMTTAPGERDEQLLDMEDLERISAEVEERRSDASLVSLARSRTSRSPSPVRDSSPSPTPTRSRRRAAVVEEEEEEEGTERAVSPALTSYRHQQRLGHQQQQQEQQRQKPSSSSSRPSAPTPGQAARHSRRSQPPPQPEELETPFPQIRGERLERLFFSAPEHNAKTCTVCYRRRHRDRPSSPSWVKHRQHRHPQAEEEEEEEEEEDEGFAEGSDDVPVPPEFKGKQRDVGAGQGHVTFSENPAYWRQAGQKEGLPPQTVVMRVIRELEDDFTHYKSIYVELADQYKDMDAVSNVRKRNILAQHLREVVDILEQKGDQIASLSDLLSFKDKPVAESVVPGYARPRSVPGGPSSVWSWKARRPS</sequence>
<dbReference type="Proteomes" id="UP000001194">
    <property type="component" value="Unassembled WGS sequence"/>
</dbReference>
<evidence type="ECO:0000259" key="6">
    <source>
        <dbReference type="Pfam" id="PF14197"/>
    </source>
</evidence>
<feature type="region of interest" description="Disordered" evidence="4">
    <location>
        <begin position="42"/>
        <end position="63"/>
    </location>
</feature>
<evidence type="ECO:0000256" key="2">
    <source>
        <dbReference type="ARBA" id="ARBA00022490"/>
    </source>
</evidence>
<proteinExistence type="predicted"/>
<feature type="coiled-coil region" evidence="3">
    <location>
        <begin position="462"/>
        <end position="503"/>
    </location>
</feature>
<evidence type="ECO:0000313" key="8">
    <source>
        <dbReference type="Proteomes" id="UP000001194"/>
    </source>
</evidence>
<organism evidence="8">
    <name type="scientific">Laccaria bicolor (strain S238N-H82 / ATCC MYA-4686)</name>
    <name type="common">Bicoloured deceiver</name>
    <name type="synonym">Laccaria laccata var. bicolor</name>
    <dbReference type="NCBI Taxonomy" id="486041"/>
    <lineage>
        <taxon>Eukaryota</taxon>
        <taxon>Fungi</taxon>
        <taxon>Dikarya</taxon>
        <taxon>Basidiomycota</taxon>
        <taxon>Agaricomycotina</taxon>
        <taxon>Agaricomycetes</taxon>
        <taxon>Agaricomycetidae</taxon>
        <taxon>Agaricales</taxon>
        <taxon>Agaricineae</taxon>
        <taxon>Hydnangiaceae</taxon>
        <taxon>Laccaria</taxon>
    </lineage>
</organism>
<dbReference type="GO" id="GO:0005737">
    <property type="term" value="C:cytoplasm"/>
    <property type="evidence" value="ECO:0007669"/>
    <property type="project" value="UniProtKB-SubCell"/>
</dbReference>
<feature type="compositionally biased region" description="Low complexity" evidence="4">
    <location>
        <begin position="758"/>
        <end position="774"/>
    </location>
</feature>
<feature type="compositionally biased region" description="Polar residues" evidence="4">
    <location>
        <begin position="710"/>
        <end position="723"/>
    </location>
</feature>
<gene>
    <name evidence="7" type="ORF">LACBIDRAFT_308681</name>
</gene>
<feature type="compositionally biased region" description="Acidic residues" evidence="4">
    <location>
        <begin position="915"/>
        <end position="933"/>
    </location>
</feature>
<dbReference type="EMBL" id="DS547093">
    <property type="protein sequence ID" value="EDR13587.1"/>
    <property type="molecule type" value="Genomic_DNA"/>
</dbReference>
<feature type="region of interest" description="Disordered" evidence="4">
    <location>
        <begin position="215"/>
        <end position="415"/>
    </location>
</feature>
<feature type="compositionally biased region" description="Basic and acidic residues" evidence="4">
    <location>
        <begin position="738"/>
        <end position="751"/>
    </location>
</feature>